<dbReference type="Proteomes" id="UP000242515">
    <property type="component" value="Unassembled WGS sequence"/>
</dbReference>
<protein>
    <submittedName>
        <fullName evidence="1">Uncharacterized protein</fullName>
    </submittedName>
</protein>
<keyword evidence="2" id="KW-1185">Reference proteome</keyword>
<dbReference type="STRING" id="988801.SAMN05216522_113106"/>
<dbReference type="AlphaFoldDB" id="A0A1H9M5M0"/>
<dbReference type="RefSeq" id="WP_092677958.1">
    <property type="nucleotide sequence ID" value="NZ_FOGC01000013.1"/>
</dbReference>
<evidence type="ECO:0000313" key="1">
    <source>
        <dbReference type="EMBL" id="SER19050.1"/>
    </source>
</evidence>
<accession>A0A1H9M5M0</accession>
<dbReference type="EMBL" id="FOGC01000013">
    <property type="protein sequence ID" value="SER19050.1"/>
    <property type="molecule type" value="Genomic_DNA"/>
</dbReference>
<evidence type="ECO:0000313" key="2">
    <source>
        <dbReference type="Proteomes" id="UP000242515"/>
    </source>
</evidence>
<proteinExistence type="predicted"/>
<organism evidence="1 2">
    <name type="scientific">Rosenbergiella nectarea</name>
    <dbReference type="NCBI Taxonomy" id="988801"/>
    <lineage>
        <taxon>Bacteria</taxon>
        <taxon>Pseudomonadati</taxon>
        <taxon>Pseudomonadota</taxon>
        <taxon>Gammaproteobacteria</taxon>
        <taxon>Enterobacterales</taxon>
        <taxon>Erwiniaceae</taxon>
        <taxon>Rosenbergiella</taxon>
    </lineage>
</organism>
<reference evidence="2" key="1">
    <citation type="submission" date="2016-10" db="EMBL/GenBank/DDBJ databases">
        <authorList>
            <person name="Varghese N."/>
            <person name="Submissions S."/>
        </authorList>
    </citation>
    <scope>NUCLEOTIDE SEQUENCE [LARGE SCALE GENOMIC DNA]</scope>
    <source>
        <strain evidence="2">8N4</strain>
    </source>
</reference>
<gene>
    <name evidence="1" type="ORF">SAMN05216522_113106</name>
</gene>
<name>A0A1H9M5M0_9GAMM</name>
<sequence>MPKTKDIPVNIGGVDTVISLRSNYSGNEQALVEEVKAINQRLDCVTQGKEPAPSIESKERMVEVEKGFMAGIAGTRH</sequence>